<dbReference type="GO" id="GO:0033743">
    <property type="term" value="F:peptide-methionine (R)-S-oxide reductase activity"/>
    <property type="evidence" value="ECO:0007669"/>
    <property type="project" value="InterPro"/>
</dbReference>
<dbReference type="PROSITE" id="PS51790">
    <property type="entry name" value="MSRB"/>
    <property type="match status" value="1"/>
</dbReference>
<dbReference type="InterPro" id="IPR002579">
    <property type="entry name" value="Met_Sox_Rdtase_MsrB_dom"/>
</dbReference>
<dbReference type="PROSITE" id="PS00941">
    <property type="entry name" value="CARBOXYLESTERASE_B_2"/>
    <property type="match status" value="1"/>
</dbReference>
<evidence type="ECO:0000256" key="6">
    <source>
        <dbReference type="SAM" id="MobiDB-lite"/>
    </source>
</evidence>
<dbReference type="OrthoDB" id="408631at2759"/>
<evidence type="ECO:0000256" key="3">
    <source>
        <dbReference type="ARBA" id="ARBA00022729"/>
    </source>
</evidence>
<dbReference type="Gene3D" id="3.40.50.1820">
    <property type="entry name" value="alpha/beta hydrolase"/>
    <property type="match status" value="2"/>
</dbReference>
<dbReference type="InterPro" id="IPR029058">
    <property type="entry name" value="AB_hydrolase_fold"/>
</dbReference>
<evidence type="ECO:0000313" key="10">
    <source>
        <dbReference type="Proteomes" id="UP000291343"/>
    </source>
</evidence>
<accession>A0A482XHU0</accession>
<dbReference type="Pfam" id="PF01641">
    <property type="entry name" value="SelR"/>
    <property type="match status" value="1"/>
</dbReference>
<keyword evidence="10" id="KW-1185">Reference proteome</keyword>
<dbReference type="InterPro" id="IPR011057">
    <property type="entry name" value="Mss4-like_sf"/>
</dbReference>
<dbReference type="SUPFAM" id="SSF51316">
    <property type="entry name" value="Mss4-like"/>
    <property type="match status" value="1"/>
</dbReference>
<gene>
    <name evidence="9" type="ORF">LSTR_LSTR012647</name>
</gene>
<protein>
    <recommendedName>
        <fullName evidence="8">MsrB domain-containing protein</fullName>
    </recommendedName>
</protein>
<reference evidence="9 10" key="1">
    <citation type="journal article" date="2017" name="Gigascience">
        <title>Genome sequence of the small brown planthopper, Laodelphax striatellus.</title>
        <authorList>
            <person name="Zhu J."/>
            <person name="Jiang F."/>
            <person name="Wang X."/>
            <person name="Yang P."/>
            <person name="Bao Y."/>
            <person name="Zhao W."/>
            <person name="Wang W."/>
            <person name="Lu H."/>
            <person name="Wang Q."/>
            <person name="Cui N."/>
            <person name="Li J."/>
            <person name="Chen X."/>
            <person name="Luo L."/>
            <person name="Yu J."/>
            <person name="Kang L."/>
            <person name="Cui F."/>
        </authorList>
    </citation>
    <scope>NUCLEOTIDE SEQUENCE [LARGE SCALE GENOMIC DNA]</scope>
    <source>
        <strain evidence="9">Lst14</strain>
    </source>
</reference>
<dbReference type="SMR" id="A0A482XHU0"/>
<keyword evidence="3 7" id="KW-0732">Signal</keyword>
<evidence type="ECO:0000256" key="5">
    <source>
        <dbReference type="ARBA" id="ARBA00023180"/>
    </source>
</evidence>
<evidence type="ECO:0000256" key="7">
    <source>
        <dbReference type="SAM" id="SignalP"/>
    </source>
</evidence>
<comment type="similarity">
    <text evidence="1">Belongs to the type-B carboxylesterase/lipase family.</text>
</comment>
<evidence type="ECO:0000259" key="8">
    <source>
        <dbReference type="PROSITE" id="PS51790"/>
    </source>
</evidence>
<dbReference type="InParanoid" id="A0A482XHU0"/>
<comment type="caution">
    <text evidence="9">The sequence shown here is derived from an EMBL/GenBank/DDBJ whole genome shotgun (WGS) entry which is preliminary data.</text>
</comment>
<feature type="domain" description="MsrB" evidence="8">
    <location>
        <begin position="715"/>
        <end position="823"/>
    </location>
</feature>
<evidence type="ECO:0000313" key="9">
    <source>
        <dbReference type="EMBL" id="RZF45224.1"/>
    </source>
</evidence>
<organism evidence="9 10">
    <name type="scientific">Laodelphax striatellus</name>
    <name type="common">Small brown planthopper</name>
    <name type="synonym">Delphax striatella</name>
    <dbReference type="NCBI Taxonomy" id="195883"/>
    <lineage>
        <taxon>Eukaryota</taxon>
        <taxon>Metazoa</taxon>
        <taxon>Ecdysozoa</taxon>
        <taxon>Arthropoda</taxon>
        <taxon>Hexapoda</taxon>
        <taxon>Insecta</taxon>
        <taxon>Pterygota</taxon>
        <taxon>Neoptera</taxon>
        <taxon>Paraneoptera</taxon>
        <taxon>Hemiptera</taxon>
        <taxon>Auchenorrhyncha</taxon>
        <taxon>Fulgoroidea</taxon>
        <taxon>Delphacidae</taxon>
        <taxon>Criomorphinae</taxon>
        <taxon>Laodelphax</taxon>
    </lineage>
</organism>
<keyword evidence="4" id="KW-0560">Oxidoreductase</keyword>
<feature type="region of interest" description="Disordered" evidence="6">
    <location>
        <begin position="18"/>
        <end position="80"/>
    </location>
</feature>
<dbReference type="InterPro" id="IPR019819">
    <property type="entry name" value="Carboxylesterase_B_CS"/>
</dbReference>
<sequence length="823" mass="89505">MRLLLAVTLIVSSVFIQSSSSNDHDDSHRFKRAPIVGGFPASSPPPPRVLNFDYEDSIPDQPSSTTSTTPEPDFENVNEDAIVFPRKGRRRAEVTGTRESDGHYSFKGIRYAQAPVGRYRFQRPVRMYMSGKISATRYGPPCPQPFPNNKGYIGEEDCLYLNVFTPKIPLRGQKKSQGLPVIFWVHGGGFRRGSGAQYNPRNLVNKGVVVVTIQYRLGSLGYLSTKTKELPGNVGLFDINAAMRWTRDYIRFFGGNPDRIIASGQGSGASAAGMCANNRYNKDCVKGVFAMSGSSVSSFAVDEKTEQTSKEVGELNACQNEQGIAFVRCMQALPVEKLIEADNQYQDQKVKGDGPVKAMATPLNPSPTVDGKNDGRFLPFFVQVPPIETLKSGKFLKVPLLTGVTKEETSTAVKGSLFNQLLGKAADITQMITGSVFKELVNVNTGLYSNGSVNPSLDKLFSSSNYIDAVGKSLGHGDDLIYLFEPCSLQGEPIQSAQLTEESDQKVREHFTTMVAEFARSGEPKIPTAGVRSWKPFDADTSEYLQISDRPAVKTGFRKCQMALWAGIGETLKSAECQLLGAGELVGQLTGLASSGLLDPIANTEDLSNALTNPLKTLTNNPVGGLLNNNPVGGLLGGGGAGNTQSGGGRRTTTPKPQAGLGGSKTSSNLFTIRTQSLFPKATGTTENFLQKLNFSVDKSLYRPLSTMSDSEARKAELKKMLTPIQYHVTQEKGTERPFTGKYNKLSEAGTYHCIVCSQPLFTSETKYDSGCGWPAFNDVLDQGKVKLTKDTSNGRDNYFKVHSYLFILTIAVEDLKIDPLIQ</sequence>
<feature type="region of interest" description="Disordered" evidence="6">
    <location>
        <begin position="635"/>
        <end position="666"/>
    </location>
</feature>
<dbReference type="InterPro" id="IPR051093">
    <property type="entry name" value="Neuroligin/BSAL"/>
</dbReference>
<feature type="chain" id="PRO_5019868113" description="MsrB domain-containing protein" evidence="7">
    <location>
        <begin position="22"/>
        <end position="823"/>
    </location>
</feature>
<evidence type="ECO:0000256" key="4">
    <source>
        <dbReference type="ARBA" id="ARBA00023002"/>
    </source>
</evidence>
<dbReference type="Pfam" id="PF00135">
    <property type="entry name" value="COesterase"/>
    <property type="match status" value="2"/>
</dbReference>
<feature type="compositionally biased region" description="Gly residues" evidence="6">
    <location>
        <begin position="635"/>
        <end position="650"/>
    </location>
</feature>
<dbReference type="AlphaFoldDB" id="A0A482XHU0"/>
<dbReference type="PANTHER" id="PTHR43903">
    <property type="entry name" value="NEUROLIGIN"/>
    <property type="match status" value="1"/>
</dbReference>
<dbReference type="STRING" id="195883.A0A482XHU0"/>
<dbReference type="EMBL" id="QKKF02009658">
    <property type="protein sequence ID" value="RZF45224.1"/>
    <property type="molecule type" value="Genomic_DNA"/>
</dbReference>
<keyword evidence="5" id="KW-0325">Glycoprotein</keyword>
<evidence type="ECO:0000256" key="2">
    <source>
        <dbReference type="ARBA" id="ARBA00007174"/>
    </source>
</evidence>
<name>A0A482XHU0_LAOST</name>
<feature type="compositionally biased region" description="Low complexity" evidence="6">
    <location>
        <begin position="59"/>
        <end position="71"/>
    </location>
</feature>
<evidence type="ECO:0000256" key="1">
    <source>
        <dbReference type="ARBA" id="ARBA00005964"/>
    </source>
</evidence>
<dbReference type="SUPFAM" id="SSF53474">
    <property type="entry name" value="alpha/beta-Hydrolases"/>
    <property type="match status" value="1"/>
</dbReference>
<proteinExistence type="inferred from homology"/>
<dbReference type="InterPro" id="IPR002018">
    <property type="entry name" value="CarbesteraseB"/>
</dbReference>
<feature type="signal peptide" evidence="7">
    <location>
        <begin position="1"/>
        <end position="21"/>
    </location>
</feature>
<comment type="similarity">
    <text evidence="2">Belongs to the MsrB Met sulfoxide reductase family.</text>
</comment>
<dbReference type="Gene3D" id="2.170.150.20">
    <property type="entry name" value="Peptide methionine sulfoxide reductase"/>
    <property type="match status" value="1"/>
</dbReference>
<dbReference type="Proteomes" id="UP000291343">
    <property type="component" value="Unassembled WGS sequence"/>
</dbReference>